<evidence type="ECO:0000256" key="1">
    <source>
        <dbReference type="SAM" id="MobiDB-lite"/>
    </source>
</evidence>
<protein>
    <recommendedName>
        <fullName evidence="4">VCBS repeat-containing protein</fullName>
    </recommendedName>
</protein>
<evidence type="ECO:0008006" key="4">
    <source>
        <dbReference type="Google" id="ProtNLM"/>
    </source>
</evidence>
<evidence type="ECO:0000313" key="3">
    <source>
        <dbReference type="Proteomes" id="UP001593833"/>
    </source>
</evidence>
<reference evidence="2 3" key="1">
    <citation type="submission" date="2024-09" db="EMBL/GenBank/DDBJ databases">
        <authorList>
            <person name="D'Angelo T."/>
        </authorList>
    </citation>
    <scope>NUCLEOTIDE SEQUENCE [LARGE SCALE GENOMIC DNA]</scope>
    <source>
        <strain evidence="2">SAG AM-320-E07</strain>
    </source>
</reference>
<feature type="non-terminal residue" evidence="2">
    <location>
        <position position="96"/>
    </location>
</feature>
<keyword evidence="3" id="KW-1185">Reference proteome</keyword>
<dbReference type="EMBL" id="JBHPKH010000162">
    <property type="protein sequence ID" value="MFC1573437.1"/>
    <property type="molecule type" value="Genomic_DNA"/>
</dbReference>
<name>A0ABV6YM80_UNCEI</name>
<evidence type="ECO:0000313" key="2">
    <source>
        <dbReference type="EMBL" id="MFC1573437.1"/>
    </source>
</evidence>
<dbReference type="Proteomes" id="UP001593833">
    <property type="component" value="Unassembled WGS sequence"/>
</dbReference>
<proteinExistence type="predicted"/>
<sequence length="96" mass="10135">MAQHRWSNAAPSLPIRGALLSLILGALGVGSVEAQEPPRTLHRRPRLFAVTTLCQLPPWTSDEPSVSTADGGAQHLPPLPAPLTAGDFDLDGHVDV</sequence>
<comment type="caution">
    <text evidence="2">The sequence shown here is derived from an EMBL/GenBank/DDBJ whole genome shotgun (WGS) entry which is preliminary data.</text>
</comment>
<feature type="region of interest" description="Disordered" evidence="1">
    <location>
        <begin position="59"/>
        <end position="96"/>
    </location>
</feature>
<accession>A0ABV6YM80</accession>
<organism evidence="2 3">
    <name type="scientific">Eiseniibacteriota bacterium</name>
    <dbReference type="NCBI Taxonomy" id="2212470"/>
    <lineage>
        <taxon>Bacteria</taxon>
        <taxon>Candidatus Eiseniibacteriota</taxon>
    </lineage>
</organism>
<gene>
    <name evidence="2" type="ORF">ACFL6M_07550</name>
</gene>